<dbReference type="Pfam" id="PF20257">
    <property type="entry name" value="SAM_HAT_C"/>
    <property type="match status" value="1"/>
</dbReference>
<keyword evidence="6" id="KW-1185">Reference proteome</keyword>
<comment type="similarity">
    <text evidence="2">Belongs to the SAM hydrolase / SAM-dependent halogenase family.</text>
</comment>
<keyword evidence="1" id="KW-0949">S-adenosyl-L-methionine</keyword>
<evidence type="ECO:0000313" key="6">
    <source>
        <dbReference type="Proteomes" id="UP000198517"/>
    </source>
</evidence>
<dbReference type="Proteomes" id="UP000198517">
    <property type="component" value="Unassembled WGS sequence"/>
</dbReference>
<dbReference type="PIRSF" id="PIRSF006779">
    <property type="entry name" value="UCP006779"/>
    <property type="match status" value="1"/>
</dbReference>
<dbReference type="Pfam" id="PF01887">
    <property type="entry name" value="SAM_HAT_N"/>
    <property type="match status" value="1"/>
</dbReference>
<evidence type="ECO:0000259" key="3">
    <source>
        <dbReference type="Pfam" id="PF01887"/>
    </source>
</evidence>
<reference evidence="5 6" key="1">
    <citation type="submission" date="2016-10" db="EMBL/GenBank/DDBJ databases">
        <authorList>
            <person name="de Groot N.N."/>
        </authorList>
    </citation>
    <scope>NUCLEOTIDE SEQUENCE [LARGE SCALE GENOMIC DNA]</scope>
    <source>
        <strain evidence="5 6">DSM 24015</strain>
    </source>
</reference>
<dbReference type="RefSeq" id="WP_092735668.1">
    <property type="nucleotide sequence ID" value="NZ_FNAS01000001.1"/>
</dbReference>
<dbReference type="Gene3D" id="3.40.50.10790">
    <property type="entry name" value="S-adenosyl-l-methionine hydroxide adenosyltransferase, N-terminal"/>
    <property type="match status" value="1"/>
</dbReference>
<name>A0A1G6YPQ3_9FLAO</name>
<evidence type="ECO:0000259" key="4">
    <source>
        <dbReference type="Pfam" id="PF20257"/>
    </source>
</evidence>
<dbReference type="InterPro" id="IPR023227">
    <property type="entry name" value="SAM_OH_AdoTrfase_C_sf"/>
</dbReference>
<dbReference type="PANTHER" id="PTHR35092:SF1">
    <property type="entry name" value="CHLORINASE MJ1651"/>
    <property type="match status" value="1"/>
</dbReference>
<dbReference type="OrthoDB" id="9792195at2"/>
<gene>
    <name evidence="5" type="ORF">SAMN05421544_101228</name>
</gene>
<dbReference type="AlphaFoldDB" id="A0A1G6YPQ3"/>
<dbReference type="EMBL" id="FNAS01000001">
    <property type="protein sequence ID" value="SDD92290.1"/>
    <property type="molecule type" value="Genomic_DNA"/>
</dbReference>
<evidence type="ECO:0000256" key="1">
    <source>
        <dbReference type="ARBA" id="ARBA00022691"/>
    </source>
</evidence>
<proteinExistence type="inferred from homology"/>
<dbReference type="STRING" id="1071918.SAMN05421544_101228"/>
<dbReference type="InterPro" id="IPR002747">
    <property type="entry name" value="SAM_OH_AdoTrfase"/>
</dbReference>
<dbReference type="Gene3D" id="2.40.30.90">
    <property type="entry name" value="Bacterial fluorinating enzyme like"/>
    <property type="match status" value="1"/>
</dbReference>
<dbReference type="SUPFAM" id="SSF102522">
    <property type="entry name" value="Bacterial fluorinating enzyme, N-terminal domain"/>
    <property type="match status" value="1"/>
</dbReference>
<accession>A0A1G6YPQ3</accession>
<evidence type="ECO:0000256" key="2">
    <source>
        <dbReference type="ARBA" id="ARBA00024035"/>
    </source>
</evidence>
<dbReference type="InterPro" id="IPR023228">
    <property type="entry name" value="SAM_OH_AdoTrfase_N_sf"/>
</dbReference>
<evidence type="ECO:0000313" key="5">
    <source>
        <dbReference type="EMBL" id="SDD92290.1"/>
    </source>
</evidence>
<dbReference type="PANTHER" id="PTHR35092">
    <property type="entry name" value="CHLORINASE MJ1651"/>
    <property type="match status" value="1"/>
</dbReference>
<dbReference type="SUPFAM" id="SSF101852">
    <property type="entry name" value="Bacterial fluorinating enzyme, C-terminal domain"/>
    <property type="match status" value="1"/>
</dbReference>
<feature type="domain" description="S-adenosyl-l-methionine hydroxide adenosyltransferase N-terminal" evidence="3">
    <location>
        <begin position="4"/>
        <end position="147"/>
    </location>
</feature>
<feature type="domain" description="S-adenosyl-l-methionine hydroxide adenosyltransferase C-terminal" evidence="4">
    <location>
        <begin position="172"/>
        <end position="271"/>
    </location>
</feature>
<organism evidence="5 6">
    <name type="scientific">Riemerella columbipharyngis</name>
    <dbReference type="NCBI Taxonomy" id="1071918"/>
    <lineage>
        <taxon>Bacteria</taxon>
        <taxon>Pseudomonadati</taxon>
        <taxon>Bacteroidota</taxon>
        <taxon>Flavobacteriia</taxon>
        <taxon>Flavobacteriales</taxon>
        <taxon>Weeksellaceae</taxon>
        <taxon>Riemerella</taxon>
    </lineage>
</organism>
<sequence>MPVITLTSDYGLTDHRVASIKGRILSLDIEAKVVDVTHNIKPYDIKQAAYIVRNAYHYFPKGSVHIIFVDSFYHKDRKLILYQADGHYFIAADNGILGLIFYDIVPEKIFEITVNNRFDDEVKFTGTDIFVPAAVHLHKGGLPEVIGRPYKEPKEVSAMRPVYNETGKMIIGKVIYIDNFDNAVTNISRNFFEKIKIPFSRFCIKSRGYKITEIYNHYTEMISDWSEEKKYQGNKAYGIFNDENLIEIAIYKSDGNSGANNLLGLHIEETVYIEFYND</sequence>
<dbReference type="InterPro" id="IPR046469">
    <property type="entry name" value="SAM_HAT_N"/>
</dbReference>
<evidence type="ECO:0008006" key="7">
    <source>
        <dbReference type="Google" id="ProtNLM"/>
    </source>
</evidence>
<protein>
    <recommendedName>
        <fullName evidence="7">S-adenosyl-l-methionine hydroxide adenosyltransferase</fullName>
    </recommendedName>
</protein>
<dbReference type="InterPro" id="IPR046470">
    <property type="entry name" value="SAM_HAT_C"/>
</dbReference>